<keyword evidence="1" id="KW-0732">Signal</keyword>
<dbReference type="EMBL" id="JRTT01000141">
    <property type="protein sequence ID" value="KHD72033.1"/>
    <property type="molecule type" value="Genomic_DNA"/>
</dbReference>
<sequence>MKVLRKLVARALVLTTVVVPSVAVFGSPAFAFYRTVGCSPYGAESQNIRFYADNGDMVSAVSWYWSFPGQGNAKFMFTIDDPAPYDGATTKLRVDTGSSVIEYHQDVDDAAGFYAIGYSVRKFRVVWNGHPTSWRLPNQCDLSEIDPN</sequence>
<reference evidence="2 3" key="1">
    <citation type="submission" date="2014-10" db="EMBL/GenBank/DDBJ databases">
        <title>Draft genome sequence of Actinoplanes utahensis NRRL 12052.</title>
        <authorList>
            <person name="Velasco-Bucheli B."/>
            <person name="del Cerro C."/>
            <person name="Hormigo D."/>
            <person name="Garcia J.L."/>
            <person name="Acebal C."/>
            <person name="Arroyo M."/>
            <person name="de la Mata I."/>
        </authorList>
    </citation>
    <scope>NUCLEOTIDE SEQUENCE [LARGE SCALE GENOMIC DNA]</scope>
    <source>
        <strain evidence="2 3">NRRL 12052</strain>
    </source>
</reference>
<organism evidence="2 3">
    <name type="scientific">Actinoplanes utahensis</name>
    <dbReference type="NCBI Taxonomy" id="1869"/>
    <lineage>
        <taxon>Bacteria</taxon>
        <taxon>Bacillati</taxon>
        <taxon>Actinomycetota</taxon>
        <taxon>Actinomycetes</taxon>
        <taxon>Micromonosporales</taxon>
        <taxon>Micromonosporaceae</taxon>
        <taxon>Actinoplanes</taxon>
    </lineage>
</organism>
<evidence type="ECO:0000313" key="2">
    <source>
        <dbReference type="EMBL" id="KHD72033.1"/>
    </source>
</evidence>
<feature type="signal peptide" evidence="1">
    <location>
        <begin position="1"/>
        <end position="31"/>
    </location>
</feature>
<evidence type="ECO:0000313" key="3">
    <source>
        <dbReference type="Proteomes" id="UP000054537"/>
    </source>
</evidence>
<dbReference type="RefSeq" id="WP_043533935.1">
    <property type="nucleotide sequence ID" value="NZ_BAABKU010000010.1"/>
</dbReference>
<comment type="caution">
    <text evidence="2">The sequence shown here is derived from an EMBL/GenBank/DDBJ whole genome shotgun (WGS) entry which is preliminary data.</text>
</comment>
<proteinExistence type="predicted"/>
<feature type="chain" id="PRO_5002033721" evidence="1">
    <location>
        <begin position="32"/>
        <end position="148"/>
    </location>
</feature>
<dbReference type="Proteomes" id="UP000054537">
    <property type="component" value="Unassembled WGS sequence"/>
</dbReference>
<gene>
    <name evidence="2" type="ORF">MB27_42785</name>
</gene>
<keyword evidence="3" id="KW-1185">Reference proteome</keyword>
<dbReference type="STRING" id="1869.MB27_42785"/>
<protein>
    <submittedName>
        <fullName evidence="2">Uncharacterized protein</fullName>
    </submittedName>
</protein>
<evidence type="ECO:0000256" key="1">
    <source>
        <dbReference type="SAM" id="SignalP"/>
    </source>
</evidence>
<dbReference type="AlphaFoldDB" id="A0A0A6UAE7"/>
<accession>A0A0A6UAE7</accession>
<name>A0A0A6UAE7_ACTUT</name>